<organism evidence="10 11">
    <name type="scientific">Brassica carinata</name>
    <name type="common">Ethiopian mustard</name>
    <name type="synonym">Abyssinian cabbage</name>
    <dbReference type="NCBI Taxonomy" id="52824"/>
    <lineage>
        <taxon>Eukaryota</taxon>
        <taxon>Viridiplantae</taxon>
        <taxon>Streptophyta</taxon>
        <taxon>Embryophyta</taxon>
        <taxon>Tracheophyta</taxon>
        <taxon>Spermatophyta</taxon>
        <taxon>Magnoliopsida</taxon>
        <taxon>eudicotyledons</taxon>
        <taxon>Gunneridae</taxon>
        <taxon>Pentapetalae</taxon>
        <taxon>rosids</taxon>
        <taxon>malvids</taxon>
        <taxon>Brassicales</taxon>
        <taxon>Brassicaceae</taxon>
        <taxon>Brassiceae</taxon>
        <taxon>Brassica</taxon>
    </lineage>
</organism>
<evidence type="ECO:0000256" key="2">
    <source>
        <dbReference type="ARBA" id="ARBA00007166"/>
    </source>
</evidence>
<evidence type="ECO:0000313" key="11">
    <source>
        <dbReference type="Proteomes" id="UP000886595"/>
    </source>
</evidence>
<evidence type="ECO:0000256" key="7">
    <source>
        <dbReference type="RuleBase" id="RU361158"/>
    </source>
</evidence>
<evidence type="ECO:0000259" key="9">
    <source>
        <dbReference type="Pfam" id="PF02431"/>
    </source>
</evidence>
<evidence type="ECO:0000256" key="5">
    <source>
        <dbReference type="ARBA" id="ARBA00025429"/>
    </source>
</evidence>
<comment type="catalytic activity">
    <reaction evidence="6">
        <text>a chalcone = a flavanone.</text>
        <dbReference type="EC" id="5.5.1.6"/>
    </reaction>
</comment>
<comment type="caution">
    <text evidence="10">The sequence shown here is derived from an EMBL/GenBank/DDBJ whole genome shotgun (WGS) entry which is preliminary data.</text>
</comment>
<gene>
    <name evidence="10" type="ORF">Bca52824_000125</name>
</gene>
<evidence type="ECO:0000256" key="4">
    <source>
        <dbReference type="ARBA" id="ARBA00023241"/>
    </source>
</evidence>
<dbReference type="SUPFAM" id="SSF54626">
    <property type="entry name" value="Chalcone isomerase"/>
    <property type="match status" value="1"/>
</dbReference>
<dbReference type="Proteomes" id="UP000886595">
    <property type="component" value="Unassembled WGS sequence"/>
</dbReference>
<evidence type="ECO:0000256" key="1">
    <source>
        <dbReference type="ARBA" id="ARBA00004966"/>
    </source>
</evidence>
<evidence type="ECO:0000256" key="6">
    <source>
        <dbReference type="ARBA" id="ARBA00034056"/>
    </source>
</evidence>
<comment type="similarity">
    <text evidence="2 7">Belongs to the chalcone isomerase family.</text>
</comment>
<keyword evidence="4" id="KW-0284">Flavonoid biosynthesis</keyword>
<dbReference type="InterPro" id="IPR036298">
    <property type="entry name" value="Chalcone_isomerase_sf"/>
</dbReference>
<dbReference type="PANTHER" id="PTHR28039">
    <property type="entry name" value="CHALCONE--FLAVONONE ISOMERASE 1-RELATED"/>
    <property type="match status" value="1"/>
</dbReference>
<dbReference type="OrthoDB" id="1903537at2759"/>
<protein>
    <recommendedName>
        <fullName evidence="7">Chalcone-flavonone isomerase family protein</fullName>
    </recommendedName>
</protein>
<evidence type="ECO:0000313" key="10">
    <source>
        <dbReference type="EMBL" id="KAG2328945.1"/>
    </source>
</evidence>
<dbReference type="InterPro" id="IPR044164">
    <property type="entry name" value="CFI"/>
</dbReference>
<dbReference type="AlphaFoldDB" id="A0A8X8BBD3"/>
<dbReference type="InterPro" id="IPR016087">
    <property type="entry name" value="Chalcone_isomerase"/>
</dbReference>
<dbReference type="InterPro" id="IPR016089">
    <property type="entry name" value="Chalcone_isomerase_bundle_sf"/>
</dbReference>
<proteinExistence type="inferred from homology"/>
<dbReference type="EMBL" id="JAAMPC010000001">
    <property type="protein sequence ID" value="KAG2328945.1"/>
    <property type="molecule type" value="Genomic_DNA"/>
</dbReference>
<feature type="domain" description="Chalcone isomerase" evidence="9">
    <location>
        <begin position="87"/>
        <end position="168"/>
    </location>
</feature>
<feature type="region of interest" description="Disordered" evidence="8">
    <location>
        <begin position="1"/>
        <end position="21"/>
    </location>
</feature>
<dbReference type="InterPro" id="IPR016088">
    <property type="entry name" value="Chalcone_isomerase_3-sand"/>
</dbReference>
<dbReference type="Pfam" id="PF02431">
    <property type="entry name" value="Chalcone"/>
    <property type="match status" value="2"/>
</dbReference>
<dbReference type="GO" id="GO:0009813">
    <property type="term" value="P:flavonoid biosynthetic process"/>
    <property type="evidence" value="ECO:0007669"/>
    <property type="project" value="UniProtKB-KW"/>
</dbReference>
<dbReference type="Gene3D" id="3.50.70.10">
    <property type="match status" value="1"/>
</dbReference>
<dbReference type="Gene3D" id="1.10.890.20">
    <property type="match status" value="1"/>
</dbReference>
<evidence type="ECO:0000256" key="3">
    <source>
        <dbReference type="ARBA" id="ARBA00023235"/>
    </source>
</evidence>
<evidence type="ECO:0000256" key="8">
    <source>
        <dbReference type="SAM" id="MobiDB-lite"/>
    </source>
</evidence>
<dbReference type="PANTHER" id="PTHR28039:SF11">
    <property type="entry name" value="CHALCONE-FLAVONONE ISOMERASE FAMILY PROTEIN"/>
    <property type="match status" value="1"/>
</dbReference>
<dbReference type="GO" id="GO:0045430">
    <property type="term" value="F:chalcone isomerase activity"/>
    <property type="evidence" value="ECO:0007669"/>
    <property type="project" value="UniProtKB-EC"/>
</dbReference>
<accession>A0A8X8BBD3</accession>
<keyword evidence="11" id="KW-1185">Reference proteome</keyword>
<keyword evidence="3" id="KW-0413">Isomerase</keyword>
<sequence>MSPSKTEVRSDTEYQRSKHEVKQEATLKLPLTGKQYSEKVTENCEATWESLGIYADSDISCIPPPSAKILFNKITKEFGPSRDYSRGQVVERFLKIFKNKNFPPDASILFALSHEGSLTYKHDDSIPKISKTVIENKLLAEAVLESIIGNKGVSPGARLSVAERFAQLMENQSRIWANPDNTLTLANTKFMKKKNKVKEDATKTDQRRDEEN</sequence>
<reference evidence="10 11" key="1">
    <citation type="submission" date="2020-02" db="EMBL/GenBank/DDBJ databases">
        <authorList>
            <person name="Ma Q."/>
            <person name="Huang Y."/>
            <person name="Song X."/>
            <person name="Pei D."/>
        </authorList>
    </citation>
    <scope>NUCLEOTIDE SEQUENCE [LARGE SCALE GENOMIC DNA]</scope>
    <source>
        <strain evidence="10">Sxm20200214</strain>
        <tissue evidence="10">Leaf</tissue>
    </source>
</reference>
<comment type="function">
    <text evidence="5">Catalyzes the intramolecular cyclization of bicyclic chalcones into tricyclic (S)-flavanones. Responsible for the isomerization of 4,2',4',6'-tetrahydroxychalcone (also termed chalcone) into naringenin.</text>
</comment>
<feature type="domain" description="Chalcone isomerase" evidence="9">
    <location>
        <begin position="23"/>
        <end position="62"/>
    </location>
</feature>
<comment type="pathway">
    <text evidence="1">Secondary metabolite biosynthesis; flavonoid biosynthesis.</text>
</comment>
<name>A0A8X8BBD3_BRACI</name>